<evidence type="ECO:0000313" key="9">
    <source>
        <dbReference type="Proteomes" id="UP000828390"/>
    </source>
</evidence>
<dbReference type="GO" id="GO:0005436">
    <property type="term" value="F:sodium:phosphate symporter activity"/>
    <property type="evidence" value="ECO:0007669"/>
    <property type="project" value="InterPro"/>
</dbReference>
<feature type="transmembrane region" description="Helical" evidence="7">
    <location>
        <begin position="348"/>
        <end position="369"/>
    </location>
</feature>
<feature type="transmembrane region" description="Helical" evidence="7">
    <location>
        <begin position="186"/>
        <end position="207"/>
    </location>
</feature>
<feature type="transmembrane region" description="Helical" evidence="7">
    <location>
        <begin position="237"/>
        <end position="259"/>
    </location>
</feature>
<evidence type="ECO:0000256" key="4">
    <source>
        <dbReference type="ARBA" id="ARBA00022692"/>
    </source>
</evidence>
<dbReference type="Pfam" id="PF02690">
    <property type="entry name" value="Na_Pi_cotrans"/>
    <property type="match status" value="2"/>
</dbReference>
<sequence>MIGVLATVLLQSSSTTTSIIVSMVGSGELLTVSQAIPIVMGANIGTSVTNTIVAMGQITNKADFRRAFAGATVHDMFNWMTVLVLLPVEVIVKAAAGQGWLEWMSGKLVVAMAPEQDKTQDRNYLKVITDPFTKLIIQIDKKVINDIAQGNDVTNKSIILHKCDKCFMFEYATNPSRGDSRLSDTAVGVILLIISLVLLCACLVLIVKLLSSLLRGQIALVLRKFINADFPGHFKYFTGYVAILIGAGLTVLVQSSSIFTSSLTPLVGMGVLSLDRMYPLTLGSNIGTTATGILAAFAQDSNRIHLAVQIALCHLFFNVCGIVIFYPLPFFRPPIAAAKFLGLRTSKYRWCSILYLLFSFGAFPALIFGLSIASWIALAVVMIPIALLIICVFFIKLMQTRCPAALPKILKNWKFLPPLCRSLEPYDRALIFVTCNCCCCRRVGCCKSITDDQDSRRQNGHASIKETISNDVNNGHVGDKDATTVDEGHIDTWL</sequence>
<keyword evidence="5 7" id="KW-1133">Transmembrane helix</keyword>
<organism evidence="8 9">
    <name type="scientific">Dreissena polymorpha</name>
    <name type="common">Zebra mussel</name>
    <name type="synonym">Mytilus polymorpha</name>
    <dbReference type="NCBI Taxonomy" id="45954"/>
    <lineage>
        <taxon>Eukaryota</taxon>
        <taxon>Metazoa</taxon>
        <taxon>Spiralia</taxon>
        <taxon>Lophotrochozoa</taxon>
        <taxon>Mollusca</taxon>
        <taxon>Bivalvia</taxon>
        <taxon>Autobranchia</taxon>
        <taxon>Heteroconchia</taxon>
        <taxon>Euheterodonta</taxon>
        <taxon>Imparidentia</taxon>
        <taxon>Neoheterodontei</taxon>
        <taxon>Myida</taxon>
        <taxon>Dreissenoidea</taxon>
        <taxon>Dreissenidae</taxon>
        <taxon>Dreissena</taxon>
    </lineage>
</organism>
<feature type="transmembrane region" description="Helical" evidence="7">
    <location>
        <begin position="375"/>
        <end position="395"/>
    </location>
</feature>
<evidence type="ECO:0000256" key="3">
    <source>
        <dbReference type="ARBA" id="ARBA00022475"/>
    </source>
</evidence>
<dbReference type="Proteomes" id="UP000828390">
    <property type="component" value="Unassembled WGS sequence"/>
</dbReference>
<evidence type="ECO:0000313" key="8">
    <source>
        <dbReference type="EMBL" id="KAH3848185.1"/>
    </source>
</evidence>
<keyword evidence="3" id="KW-1003">Cell membrane</keyword>
<dbReference type="PANTHER" id="PTHR10010:SF46">
    <property type="entry name" value="SODIUM-DEPENDENT PHOSPHATE TRANSPORT PROTEIN 2B"/>
    <property type="match status" value="1"/>
</dbReference>
<feature type="transmembrane region" description="Helical" evidence="7">
    <location>
        <begin position="34"/>
        <end position="56"/>
    </location>
</feature>
<accession>A0A9D4KYE2</accession>
<evidence type="ECO:0000256" key="6">
    <source>
        <dbReference type="ARBA" id="ARBA00023136"/>
    </source>
</evidence>
<comment type="caution">
    <text evidence="8">The sequence shown here is derived from an EMBL/GenBank/DDBJ whole genome shotgun (WGS) entry which is preliminary data.</text>
</comment>
<dbReference type="PANTHER" id="PTHR10010">
    <property type="entry name" value="SOLUTE CARRIER FAMILY 34 SODIUM PHOSPHATE , MEMBER 2-RELATED"/>
    <property type="match status" value="1"/>
</dbReference>
<comment type="similarity">
    <text evidence="2">Belongs to the SLC34A transporter family.</text>
</comment>
<evidence type="ECO:0000256" key="5">
    <source>
        <dbReference type="ARBA" id="ARBA00022989"/>
    </source>
</evidence>
<reference evidence="8" key="2">
    <citation type="submission" date="2020-11" db="EMBL/GenBank/DDBJ databases">
        <authorList>
            <person name="McCartney M.A."/>
            <person name="Auch B."/>
            <person name="Kono T."/>
            <person name="Mallez S."/>
            <person name="Becker A."/>
            <person name="Gohl D.M."/>
            <person name="Silverstein K.A.T."/>
            <person name="Koren S."/>
            <person name="Bechman K.B."/>
            <person name="Herman A."/>
            <person name="Abrahante J.E."/>
            <person name="Garbe J."/>
        </authorList>
    </citation>
    <scope>NUCLEOTIDE SEQUENCE</scope>
    <source>
        <strain evidence="8">Duluth1</strain>
        <tissue evidence="8">Whole animal</tissue>
    </source>
</reference>
<dbReference type="AlphaFoldDB" id="A0A9D4KYE2"/>
<keyword evidence="9" id="KW-1185">Reference proteome</keyword>
<dbReference type="GO" id="GO:0044341">
    <property type="term" value="P:sodium-dependent phosphate transport"/>
    <property type="evidence" value="ECO:0007669"/>
    <property type="project" value="InterPro"/>
</dbReference>
<evidence type="ECO:0000256" key="1">
    <source>
        <dbReference type="ARBA" id="ARBA00004424"/>
    </source>
</evidence>
<evidence type="ECO:0000256" key="2">
    <source>
        <dbReference type="ARBA" id="ARBA00005808"/>
    </source>
</evidence>
<proteinExistence type="inferred from homology"/>
<evidence type="ECO:0000256" key="7">
    <source>
        <dbReference type="SAM" id="Phobius"/>
    </source>
</evidence>
<dbReference type="GO" id="GO:0016324">
    <property type="term" value="C:apical plasma membrane"/>
    <property type="evidence" value="ECO:0007669"/>
    <property type="project" value="UniProtKB-SubCell"/>
</dbReference>
<protein>
    <submittedName>
        <fullName evidence="8">Uncharacterized protein</fullName>
    </submittedName>
</protein>
<reference evidence="8" key="1">
    <citation type="journal article" date="2019" name="bioRxiv">
        <title>The Genome of the Zebra Mussel, Dreissena polymorpha: A Resource for Invasive Species Research.</title>
        <authorList>
            <person name="McCartney M.A."/>
            <person name="Auch B."/>
            <person name="Kono T."/>
            <person name="Mallez S."/>
            <person name="Zhang Y."/>
            <person name="Obille A."/>
            <person name="Becker A."/>
            <person name="Abrahante J.E."/>
            <person name="Garbe J."/>
            <person name="Badalamenti J.P."/>
            <person name="Herman A."/>
            <person name="Mangelson H."/>
            <person name="Liachko I."/>
            <person name="Sullivan S."/>
            <person name="Sone E.D."/>
            <person name="Koren S."/>
            <person name="Silverstein K.A.T."/>
            <person name="Beckman K.B."/>
            <person name="Gohl D.M."/>
        </authorList>
    </citation>
    <scope>NUCLEOTIDE SEQUENCE</scope>
    <source>
        <strain evidence="8">Duluth1</strain>
        <tissue evidence="8">Whole animal</tissue>
    </source>
</reference>
<keyword evidence="6 7" id="KW-0472">Membrane</keyword>
<comment type="subcellular location">
    <subcellularLocation>
        <location evidence="1">Apical cell membrane</location>
        <topology evidence="1">Multi-pass membrane protein</topology>
    </subcellularLocation>
</comment>
<keyword evidence="4 7" id="KW-0812">Transmembrane</keyword>
<dbReference type="EMBL" id="JAIWYP010000003">
    <property type="protein sequence ID" value="KAH3848185.1"/>
    <property type="molecule type" value="Genomic_DNA"/>
</dbReference>
<feature type="transmembrane region" description="Helical" evidence="7">
    <location>
        <begin position="304"/>
        <end position="328"/>
    </location>
</feature>
<name>A0A9D4KYE2_DREPO</name>
<dbReference type="NCBIfam" id="TIGR01013">
    <property type="entry name" value="2a58"/>
    <property type="match status" value="1"/>
</dbReference>
<gene>
    <name evidence="8" type="ORF">DPMN_090544</name>
</gene>
<feature type="transmembrane region" description="Helical" evidence="7">
    <location>
        <begin position="280"/>
        <end position="298"/>
    </location>
</feature>
<dbReference type="InterPro" id="IPR003841">
    <property type="entry name" value="Na/Pi_transpt"/>
</dbReference>